<keyword evidence="7" id="KW-1185">Reference proteome</keyword>
<evidence type="ECO:0000256" key="1">
    <source>
        <dbReference type="ARBA" id="ARBA00023015"/>
    </source>
</evidence>
<dbReference type="Pfam" id="PF00392">
    <property type="entry name" value="GntR"/>
    <property type="match status" value="1"/>
</dbReference>
<evidence type="ECO:0000259" key="5">
    <source>
        <dbReference type="PROSITE" id="PS50949"/>
    </source>
</evidence>
<dbReference type="RefSeq" id="WP_205262612.1">
    <property type="nucleotide sequence ID" value="NZ_JAERWK010000033.1"/>
</dbReference>
<dbReference type="SUPFAM" id="SSF64288">
    <property type="entry name" value="Chorismate lyase-like"/>
    <property type="match status" value="1"/>
</dbReference>
<sequence length="260" mass="28234">MINHRRPGPPRTSARRVGQDRDRSIRQAHDVLRASIRRGLVAPNDALVEFQLTRSLGVARNALREALQALADEGLVVRRPAVGTLVARRMLQVSADEIIGFGNGFEDDLRPRVTSERLAAEPVELGADLRRTLGMAEDGTTQMIEIIVKVDDEPVCIVATYLPGDVDPDRFNKEYEAPSVSFERLLGVPLARTTTMVEAINADPWTASMLDVAPGAALVLREQLLTDASGTAAILNIARYRADRVAFIASAVPAPAPEGQ</sequence>
<feature type="region of interest" description="Disordered" evidence="4">
    <location>
        <begin position="1"/>
        <end position="24"/>
    </location>
</feature>
<dbReference type="Gene3D" id="1.10.10.10">
    <property type="entry name" value="Winged helix-like DNA-binding domain superfamily/Winged helix DNA-binding domain"/>
    <property type="match status" value="1"/>
</dbReference>
<dbReference type="AlphaFoldDB" id="A0A939C423"/>
<feature type="domain" description="HTH gntR-type" evidence="5">
    <location>
        <begin position="22"/>
        <end position="89"/>
    </location>
</feature>
<dbReference type="GO" id="GO:0045892">
    <property type="term" value="P:negative regulation of DNA-templated transcription"/>
    <property type="evidence" value="ECO:0007669"/>
    <property type="project" value="TreeGrafter"/>
</dbReference>
<evidence type="ECO:0000256" key="4">
    <source>
        <dbReference type="SAM" id="MobiDB-lite"/>
    </source>
</evidence>
<evidence type="ECO:0000256" key="2">
    <source>
        <dbReference type="ARBA" id="ARBA00023125"/>
    </source>
</evidence>
<dbReference type="InterPro" id="IPR028978">
    <property type="entry name" value="Chorismate_lyase_/UTRA_dom_sf"/>
</dbReference>
<keyword evidence="1" id="KW-0805">Transcription regulation</keyword>
<dbReference type="Proteomes" id="UP000663792">
    <property type="component" value="Unassembled WGS sequence"/>
</dbReference>
<evidence type="ECO:0000313" key="7">
    <source>
        <dbReference type="Proteomes" id="UP000663792"/>
    </source>
</evidence>
<dbReference type="GO" id="GO:0003677">
    <property type="term" value="F:DNA binding"/>
    <property type="evidence" value="ECO:0007669"/>
    <property type="project" value="UniProtKB-KW"/>
</dbReference>
<dbReference type="InterPro" id="IPR011663">
    <property type="entry name" value="UTRA"/>
</dbReference>
<dbReference type="PROSITE" id="PS50949">
    <property type="entry name" value="HTH_GNTR"/>
    <property type="match status" value="1"/>
</dbReference>
<keyword evidence="2" id="KW-0238">DNA-binding</keyword>
<dbReference type="SMART" id="SM00866">
    <property type="entry name" value="UTRA"/>
    <property type="match status" value="1"/>
</dbReference>
<organism evidence="6 7">
    <name type="scientific">Nakamurella leprariae</name>
    <dbReference type="NCBI Taxonomy" id="2803911"/>
    <lineage>
        <taxon>Bacteria</taxon>
        <taxon>Bacillati</taxon>
        <taxon>Actinomycetota</taxon>
        <taxon>Actinomycetes</taxon>
        <taxon>Nakamurellales</taxon>
        <taxon>Nakamurellaceae</taxon>
        <taxon>Nakamurella</taxon>
    </lineage>
</organism>
<dbReference type="Pfam" id="PF07702">
    <property type="entry name" value="UTRA"/>
    <property type="match status" value="1"/>
</dbReference>
<protein>
    <submittedName>
        <fullName evidence="6">GntR family transcriptional regulator</fullName>
    </submittedName>
</protein>
<evidence type="ECO:0000256" key="3">
    <source>
        <dbReference type="ARBA" id="ARBA00023163"/>
    </source>
</evidence>
<dbReference type="PANTHER" id="PTHR44846:SF1">
    <property type="entry name" value="MANNOSYL-D-GLYCERATE TRANSPORT_METABOLISM SYSTEM REPRESSOR MNGR-RELATED"/>
    <property type="match status" value="1"/>
</dbReference>
<reference evidence="6" key="1">
    <citation type="submission" date="2021-01" db="EMBL/GenBank/DDBJ databases">
        <title>YIM 132084 draft genome.</title>
        <authorList>
            <person name="An D."/>
        </authorList>
    </citation>
    <scope>NUCLEOTIDE SEQUENCE</scope>
    <source>
        <strain evidence="6">YIM 132084</strain>
    </source>
</reference>
<dbReference type="SMART" id="SM00345">
    <property type="entry name" value="HTH_GNTR"/>
    <property type="match status" value="1"/>
</dbReference>
<dbReference type="PANTHER" id="PTHR44846">
    <property type="entry name" value="MANNOSYL-D-GLYCERATE TRANSPORT/METABOLISM SYSTEM REPRESSOR MNGR-RELATED"/>
    <property type="match status" value="1"/>
</dbReference>
<accession>A0A939C423</accession>
<comment type="caution">
    <text evidence="6">The sequence shown here is derived from an EMBL/GenBank/DDBJ whole genome shotgun (WGS) entry which is preliminary data.</text>
</comment>
<dbReference type="InterPro" id="IPR036388">
    <property type="entry name" value="WH-like_DNA-bd_sf"/>
</dbReference>
<dbReference type="GO" id="GO:0003700">
    <property type="term" value="F:DNA-binding transcription factor activity"/>
    <property type="evidence" value="ECO:0007669"/>
    <property type="project" value="InterPro"/>
</dbReference>
<dbReference type="InterPro" id="IPR036390">
    <property type="entry name" value="WH_DNA-bd_sf"/>
</dbReference>
<gene>
    <name evidence="6" type="ORF">JL106_20380</name>
</gene>
<dbReference type="Gene3D" id="3.40.1410.10">
    <property type="entry name" value="Chorismate lyase-like"/>
    <property type="match status" value="1"/>
</dbReference>
<dbReference type="InterPro" id="IPR050679">
    <property type="entry name" value="Bact_HTH_transcr_reg"/>
</dbReference>
<evidence type="ECO:0000313" key="6">
    <source>
        <dbReference type="EMBL" id="MBM9469647.1"/>
    </source>
</evidence>
<dbReference type="SUPFAM" id="SSF46785">
    <property type="entry name" value="Winged helix' DNA-binding domain"/>
    <property type="match status" value="1"/>
</dbReference>
<dbReference type="EMBL" id="JAERWK010000033">
    <property type="protein sequence ID" value="MBM9469647.1"/>
    <property type="molecule type" value="Genomic_DNA"/>
</dbReference>
<name>A0A939C423_9ACTN</name>
<proteinExistence type="predicted"/>
<keyword evidence="3" id="KW-0804">Transcription</keyword>
<dbReference type="InterPro" id="IPR000524">
    <property type="entry name" value="Tscrpt_reg_HTH_GntR"/>
</dbReference>